<organism evidence="3 4">
    <name type="scientific">Euplotes crassus</name>
    <dbReference type="NCBI Taxonomy" id="5936"/>
    <lineage>
        <taxon>Eukaryota</taxon>
        <taxon>Sar</taxon>
        <taxon>Alveolata</taxon>
        <taxon>Ciliophora</taxon>
        <taxon>Intramacronucleata</taxon>
        <taxon>Spirotrichea</taxon>
        <taxon>Hypotrichia</taxon>
        <taxon>Euplotida</taxon>
        <taxon>Euplotidae</taxon>
        <taxon>Moneuplotes</taxon>
    </lineage>
</organism>
<feature type="compositionally biased region" description="Polar residues" evidence="2">
    <location>
        <begin position="117"/>
        <end position="130"/>
    </location>
</feature>
<reference evidence="3" key="1">
    <citation type="submission" date="2023-07" db="EMBL/GenBank/DDBJ databases">
        <authorList>
            <consortium name="AG Swart"/>
            <person name="Singh M."/>
            <person name="Singh A."/>
            <person name="Seah K."/>
            <person name="Emmerich C."/>
        </authorList>
    </citation>
    <scope>NUCLEOTIDE SEQUENCE</scope>
    <source>
        <strain evidence="3">DP1</strain>
    </source>
</reference>
<evidence type="ECO:0000313" key="4">
    <source>
        <dbReference type="Proteomes" id="UP001295684"/>
    </source>
</evidence>
<sequence length="543" mass="61882">MELRNNLSGSRSSSLLKYQKRKMIKDRKNSGKDILSGCLSMQSINFQGGIGDLLKNKVKNCKSKSRKNIIRKSSLKTGEFCIKPNNSKREFWKNNLSSSRNADSSASYNQITKEDSNSSSQYTEVSNNKESQCRNIVNKNSSLSAYYETSPKNIHTQYRKPGSPNTTFRKHGSKNCKKKDSTLYKDLLLKFCKDINCSTELISQCVSKKQGYKKFLTNGDSCLDNLSKAEFSKSISKIHSKLITRCEDKWKNHSDILQGSLQTLKTENEELNSKLQKTTTEMQDLIQRLNNSNSLKELRDSSVFNYTDDDIQPKNLRDFLPPESCSSGFLSIPKENSFENTFESIEVRTSYNETSQSMSLIKIEEPKAKNVYDYNMKSEICFQKFKNPKIPPKPLCDITSQHPSNSILSNLQNNMQKFTQYHAGRNHPLFCSRSASITHLNSRPTPLSKFPDLYSQISSEDIELSLSSSEYHSNPAKTHIATNKRANSDFCSPTSPIGHDFVRCASQESLQRGTPVPVSQEQKYLYKENLLSQREVLNERLKN</sequence>
<gene>
    <name evidence="3" type="ORF">ECRASSUSDP1_LOCUS5300</name>
</gene>
<evidence type="ECO:0000256" key="2">
    <source>
        <dbReference type="SAM" id="MobiDB-lite"/>
    </source>
</evidence>
<protein>
    <submittedName>
        <fullName evidence="3">Uncharacterized protein</fullName>
    </submittedName>
</protein>
<keyword evidence="4" id="KW-1185">Reference proteome</keyword>
<proteinExistence type="predicted"/>
<dbReference type="EMBL" id="CAMPGE010005115">
    <property type="protein sequence ID" value="CAI2363960.1"/>
    <property type="molecule type" value="Genomic_DNA"/>
</dbReference>
<comment type="caution">
    <text evidence="3">The sequence shown here is derived from an EMBL/GenBank/DDBJ whole genome shotgun (WGS) entry which is preliminary data.</text>
</comment>
<evidence type="ECO:0000256" key="1">
    <source>
        <dbReference type="SAM" id="Coils"/>
    </source>
</evidence>
<feature type="region of interest" description="Disordered" evidence="2">
    <location>
        <begin position="98"/>
        <end position="130"/>
    </location>
</feature>
<keyword evidence="1" id="KW-0175">Coiled coil</keyword>
<feature type="compositionally biased region" description="Low complexity" evidence="2">
    <location>
        <begin position="98"/>
        <end position="109"/>
    </location>
</feature>
<feature type="coiled-coil region" evidence="1">
    <location>
        <begin position="254"/>
        <end position="295"/>
    </location>
</feature>
<dbReference type="Proteomes" id="UP001295684">
    <property type="component" value="Unassembled WGS sequence"/>
</dbReference>
<feature type="region of interest" description="Disordered" evidence="2">
    <location>
        <begin position="154"/>
        <end position="173"/>
    </location>
</feature>
<name>A0AAD1XB25_EUPCR</name>
<dbReference type="AlphaFoldDB" id="A0AAD1XB25"/>
<evidence type="ECO:0000313" key="3">
    <source>
        <dbReference type="EMBL" id="CAI2363960.1"/>
    </source>
</evidence>
<accession>A0AAD1XB25</accession>